<keyword evidence="9" id="KW-1185">Reference proteome</keyword>
<sequence>MSAIASTTASAGLGDLAAAPGRTGIVADKPEKRRGPLHYVGVTISAALLLFVAIVALLVVAIPAATGSTPYTVLTSSMEPNYPPGTLVVIKPVAAANIAKGDIITYQLHSGEPEVVTHRVIAVGTNDAGERVFTTKGDNNDIADAAPVREVQVRGELWYAVPLIGWVNNVINGGTRAVIIPIAAVVLFGYAGWMFVGSVLDRRRRRRAAAEQA</sequence>
<dbReference type="EMBL" id="VHQG01000002">
    <property type="protein sequence ID" value="TPW75463.1"/>
    <property type="molecule type" value="Genomic_DNA"/>
</dbReference>
<dbReference type="Proteomes" id="UP000316252">
    <property type="component" value="Unassembled WGS sequence"/>
</dbReference>
<feature type="domain" description="Peptidase S26" evidence="7">
    <location>
        <begin position="52"/>
        <end position="124"/>
    </location>
</feature>
<organism evidence="8 9">
    <name type="scientific">Schumannella soli</name>
    <dbReference type="NCBI Taxonomy" id="2590779"/>
    <lineage>
        <taxon>Bacteria</taxon>
        <taxon>Bacillati</taxon>
        <taxon>Actinomycetota</taxon>
        <taxon>Actinomycetes</taxon>
        <taxon>Micrococcales</taxon>
        <taxon>Microbacteriaceae</taxon>
        <taxon>Schumannella</taxon>
    </lineage>
</organism>
<dbReference type="AlphaFoldDB" id="A0A506Y0P3"/>
<dbReference type="InterPro" id="IPR019533">
    <property type="entry name" value="Peptidase_S26"/>
</dbReference>
<feature type="transmembrane region" description="Helical" evidence="6">
    <location>
        <begin position="39"/>
        <end position="65"/>
    </location>
</feature>
<dbReference type="RefSeq" id="WP_141162823.1">
    <property type="nucleotide sequence ID" value="NZ_VHQG01000002.1"/>
</dbReference>
<dbReference type="GO" id="GO:0004252">
    <property type="term" value="F:serine-type endopeptidase activity"/>
    <property type="evidence" value="ECO:0007669"/>
    <property type="project" value="UniProtKB-UniRule"/>
</dbReference>
<evidence type="ECO:0000313" key="9">
    <source>
        <dbReference type="Proteomes" id="UP000316252"/>
    </source>
</evidence>
<evidence type="ECO:0000256" key="6">
    <source>
        <dbReference type="SAM" id="Phobius"/>
    </source>
</evidence>
<keyword evidence="4 6" id="KW-0472">Membrane</keyword>
<proteinExistence type="predicted"/>
<reference evidence="8 9" key="1">
    <citation type="submission" date="2019-06" db="EMBL/GenBank/DDBJ databases">
        <authorList>
            <person name="Li F."/>
        </authorList>
    </citation>
    <scope>NUCLEOTIDE SEQUENCE [LARGE SCALE GENOMIC DNA]</scope>
    <source>
        <strain evidence="8 9">10F1D-1</strain>
    </source>
</reference>
<accession>A0A506Y0P3</accession>
<dbReference type="CDD" id="cd06530">
    <property type="entry name" value="S26_SPase_I"/>
    <property type="match status" value="1"/>
</dbReference>
<dbReference type="GO" id="GO:0006465">
    <property type="term" value="P:signal peptide processing"/>
    <property type="evidence" value="ECO:0007669"/>
    <property type="project" value="UniProtKB-UniRule"/>
</dbReference>
<dbReference type="EC" id="3.4.21.89" evidence="5"/>
<comment type="subcellular location">
    <subcellularLocation>
        <location evidence="1">Membrane</location>
    </subcellularLocation>
</comment>
<evidence type="ECO:0000259" key="7">
    <source>
        <dbReference type="Pfam" id="PF10502"/>
    </source>
</evidence>
<evidence type="ECO:0000256" key="5">
    <source>
        <dbReference type="NCBIfam" id="TIGR02228"/>
    </source>
</evidence>
<evidence type="ECO:0000256" key="1">
    <source>
        <dbReference type="ARBA" id="ARBA00004370"/>
    </source>
</evidence>
<dbReference type="NCBIfam" id="TIGR02228">
    <property type="entry name" value="sigpep_I_arch"/>
    <property type="match status" value="1"/>
</dbReference>
<evidence type="ECO:0000313" key="8">
    <source>
        <dbReference type="EMBL" id="TPW75463.1"/>
    </source>
</evidence>
<dbReference type="PRINTS" id="PR00728">
    <property type="entry name" value="SIGNALPTASE"/>
</dbReference>
<dbReference type="PANTHER" id="PTHR10806:SF6">
    <property type="entry name" value="SIGNAL PEPTIDASE COMPLEX CATALYTIC SUBUNIT SEC11"/>
    <property type="match status" value="1"/>
</dbReference>
<comment type="caution">
    <text evidence="8">The sequence shown here is derived from an EMBL/GenBank/DDBJ whole genome shotgun (WGS) entry which is preliminary data.</text>
</comment>
<dbReference type="InterPro" id="IPR036286">
    <property type="entry name" value="LexA/Signal_pep-like_sf"/>
</dbReference>
<dbReference type="OrthoDB" id="3178064at2"/>
<evidence type="ECO:0000256" key="2">
    <source>
        <dbReference type="ARBA" id="ARBA00022692"/>
    </source>
</evidence>
<evidence type="ECO:0000256" key="3">
    <source>
        <dbReference type="ARBA" id="ARBA00022989"/>
    </source>
</evidence>
<dbReference type="GO" id="GO:0016020">
    <property type="term" value="C:membrane"/>
    <property type="evidence" value="ECO:0007669"/>
    <property type="project" value="UniProtKB-SubCell"/>
</dbReference>
<dbReference type="InterPro" id="IPR001733">
    <property type="entry name" value="Peptidase_S26B"/>
</dbReference>
<protein>
    <recommendedName>
        <fullName evidence="5">Signal peptidase I</fullName>
        <ecNumber evidence="5">3.4.21.89</ecNumber>
    </recommendedName>
</protein>
<dbReference type="SUPFAM" id="SSF51306">
    <property type="entry name" value="LexA/Signal peptidase"/>
    <property type="match status" value="1"/>
</dbReference>
<keyword evidence="3 6" id="KW-1133">Transmembrane helix</keyword>
<dbReference type="GO" id="GO:0009003">
    <property type="term" value="F:signal peptidase activity"/>
    <property type="evidence" value="ECO:0007669"/>
    <property type="project" value="UniProtKB-EC"/>
</dbReference>
<evidence type="ECO:0000256" key="4">
    <source>
        <dbReference type="ARBA" id="ARBA00023136"/>
    </source>
</evidence>
<dbReference type="Pfam" id="PF10502">
    <property type="entry name" value="Peptidase_S26"/>
    <property type="match status" value="1"/>
</dbReference>
<gene>
    <name evidence="8" type="ORF">FJ657_06085</name>
</gene>
<dbReference type="PANTHER" id="PTHR10806">
    <property type="entry name" value="SIGNAL PEPTIDASE COMPLEX CATALYTIC SUBUNIT SEC11"/>
    <property type="match status" value="1"/>
</dbReference>
<feature type="transmembrane region" description="Helical" evidence="6">
    <location>
        <begin position="178"/>
        <end position="200"/>
    </location>
</feature>
<keyword evidence="2 6" id="KW-0812">Transmembrane</keyword>
<name>A0A506Y0P3_9MICO</name>
<keyword evidence="8" id="KW-0378">Hydrolase</keyword>